<protein>
    <submittedName>
        <fullName evidence="1">Metallophosphoesterase</fullName>
    </submittedName>
</protein>
<dbReference type="InterPro" id="IPR029052">
    <property type="entry name" value="Metallo-depent_PP-like"/>
</dbReference>
<accession>A0A8J7YL86</accession>
<comment type="caution">
    <text evidence="1">The sequence shown here is derived from an EMBL/GenBank/DDBJ whole genome shotgun (WGS) entry which is preliminary data.</text>
</comment>
<dbReference type="Gene3D" id="3.60.21.10">
    <property type="match status" value="1"/>
</dbReference>
<gene>
    <name evidence="1" type="ORF">J9259_09290</name>
</gene>
<dbReference type="AlphaFoldDB" id="A0A8J7YL86"/>
<dbReference type="EMBL" id="JAGVSJ010000051">
    <property type="protein sequence ID" value="MBX8632687.1"/>
    <property type="molecule type" value="Genomic_DNA"/>
</dbReference>
<organism evidence="1 2">
    <name type="scientific">Candidatus Sysuiplasma superficiale</name>
    <dbReference type="NCBI Taxonomy" id="2823368"/>
    <lineage>
        <taxon>Archaea</taxon>
        <taxon>Methanobacteriati</taxon>
        <taxon>Thermoplasmatota</taxon>
        <taxon>Thermoplasmata</taxon>
        <taxon>Candidatus Sysuiplasmatales</taxon>
        <taxon>Candidatus Sysuiplasmataceae</taxon>
        <taxon>Candidatus Sysuiplasma</taxon>
    </lineage>
</organism>
<dbReference type="PANTHER" id="PTHR37523:SF1">
    <property type="entry name" value="CALCINEURIN-LIKE PHOSPHOESTERASE DOMAIN-CONTAINING PROTEIN"/>
    <property type="match status" value="1"/>
</dbReference>
<evidence type="ECO:0000313" key="1">
    <source>
        <dbReference type="EMBL" id="MBX8632687.1"/>
    </source>
</evidence>
<dbReference type="Proteomes" id="UP000716004">
    <property type="component" value="Unassembled WGS sequence"/>
</dbReference>
<proteinExistence type="predicted"/>
<feature type="non-terminal residue" evidence="1">
    <location>
        <position position="1"/>
    </location>
</feature>
<evidence type="ECO:0000313" key="2">
    <source>
        <dbReference type="Proteomes" id="UP000716004"/>
    </source>
</evidence>
<sequence length="287" mass="31932">LTGKAVVPIVRRTDGEYDVVIFGDHRTIRESELEHTVKTIEMSGYYTAVMDRDEYVEISSDEKKIHDLFLKVEKEKLCEALTQIESKYRQDGVKLFLMPGNDDSESVSKFLDEFTDGSSTFIDIDEGVANFEGIQLLGFGYSNRTPWNSPRELTEDEIEKRLSALFERADRGRMKKTIAVIHVPPYDTVIDKAPELTKDLRPVIKGGDAVMRSVGSVAVRSLMEEYSPMLGVHGHIHESAGVDNITGKSSVRVPVVNAGSEYQDGVLRGALLSISDSGVENIMLTRG</sequence>
<reference evidence="1" key="1">
    <citation type="submission" date="2021-04" db="EMBL/GenBank/DDBJ databases">
        <title>Genomic insights into ecological role and evolution of a novel Thermoplasmata order Candidatus Sysuiplasmatales.</title>
        <authorList>
            <person name="Yuan Y."/>
        </authorList>
    </citation>
    <scope>NUCLEOTIDE SEQUENCE</scope>
    <source>
        <strain evidence="1">YP2-bin.285</strain>
    </source>
</reference>
<dbReference type="PANTHER" id="PTHR37523">
    <property type="entry name" value="METALLOPHOSPHOESTERASE"/>
    <property type="match status" value="1"/>
</dbReference>
<dbReference type="SUPFAM" id="SSF56300">
    <property type="entry name" value="Metallo-dependent phosphatases"/>
    <property type="match status" value="1"/>
</dbReference>
<name>A0A8J7YL86_9ARCH</name>